<gene>
    <name evidence="1" type="ORF">Tci_034528</name>
</gene>
<reference evidence="1" key="1">
    <citation type="journal article" date="2019" name="Sci. Rep.">
        <title>Draft genome of Tanacetum cinerariifolium, the natural source of mosquito coil.</title>
        <authorList>
            <person name="Yamashiro T."/>
            <person name="Shiraishi A."/>
            <person name="Satake H."/>
            <person name="Nakayama K."/>
        </authorList>
    </citation>
    <scope>NUCLEOTIDE SEQUENCE</scope>
</reference>
<proteinExistence type="predicted"/>
<comment type="caution">
    <text evidence="1">The sequence shown here is derived from an EMBL/GenBank/DDBJ whole genome shotgun (WGS) entry which is preliminary data.</text>
</comment>
<evidence type="ECO:0000313" key="1">
    <source>
        <dbReference type="EMBL" id="GEU62550.1"/>
    </source>
</evidence>
<name>A0A6L2LN08_TANCI</name>
<protein>
    <submittedName>
        <fullName evidence="1">Uncharacterized protein</fullName>
    </submittedName>
</protein>
<organism evidence="1">
    <name type="scientific">Tanacetum cinerariifolium</name>
    <name type="common">Dalmatian daisy</name>
    <name type="synonym">Chrysanthemum cinerariifolium</name>
    <dbReference type="NCBI Taxonomy" id="118510"/>
    <lineage>
        <taxon>Eukaryota</taxon>
        <taxon>Viridiplantae</taxon>
        <taxon>Streptophyta</taxon>
        <taxon>Embryophyta</taxon>
        <taxon>Tracheophyta</taxon>
        <taxon>Spermatophyta</taxon>
        <taxon>Magnoliopsida</taxon>
        <taxon>eudicotyledons</taxon>
        <taxon>Gunneridae</taxon>
        <taxon>Pentapetalae</taxon>
        <taxon>asterids</taxon>
        <taxon>campanulids</taxon>
        <taxon>Asterales</taxon>
        <taxon>Asteraceae</taxon>
        <taxon>Asteroideae</taxon>
        <taxon>Anthemideae</taxon>
        <taxon>Anthemidinae</taxon>
        <taxon>Tanacetum</taxon>
    </lineage>
</organism>
<sequence>MGEVVAVGEGMTVSLKRVEVNVKYLKENLKPQTWRYANSPVPVRLTAYVYLFGVARLPAPSMGAMDGNTDMIKKLYQSTVTASEVAKISLDSFAQFPDNTNSVCFSKYMSQSHTAKACSLFEPAIEPTVVHELCKNSALVVFCSSKTR</sequence>
<dbReference type="AlphaFoldDB" id="A0A6L2LN08"/>
<dbReference type="EMBL" id="BKCJ010004692">
    <property type="protein sequence ID" value="GEU62550.1"/>
    <property type="molecule type" value="Genomic_DNA"/>
</dbReference>
<accession>A0A6L2LN08</accession>